<comment type="caution">
    <text evidence="3">The sequence shown here is derived from an EMBL/GenBank/DDBJ whole genome shotgun (WGS) entry which is preliminary data.</text>
</comment>
<accession>A0A8H9ILQ0</accession>
<dbReference type="InterPro" id="IPR001584">
    <property type="entry name" value="Integrase_cat-core"/>
</dbReference>
<evidence type="ECO:0000313" key="3">
    <source>
        <dbReference type="EMBL" id="GHC56381.1"/>
    </source>
</evidence>
<evidence type="ECO:0000256" key="1">
    <source>
        <dbReference type="SAM" id="MobiDB-lite"/>
    </source>
</evidence>
<dbReference type="GO" id="GO:0015074">
    <property type="term" value="P:DNA integration"/>
    <property type="evidence" value="ECO:0007669"/>
    <property type="project" value="InterPro"/>
</dbReference>
<evidence type="ECO:0000313" key="4">
    <source>
        <dbReference type="Proteomes" id="UP000608923"/>
    </source>
</evidence>
<keyword evidence="4" id="KW-1185">Reference proteome</keyword>
<reference evidence="4" key="1">
    <citation type="journal article" date="2019" name="Int. J. Syst. Evol. Microbiol.">
        <title>The Global Catalogue of Microorganisms (GCM) 10K type strain sequencing project: providing services to taxonomists for standard genome sequencing and annotation.</title>
        <authorList>
            <consortium name="The Broad Institute Genomics Platform"/>
            <consortium name="The Broad Institute Genome Sequencing Center for Infectious Disease"/>
            <person name="Wu L."/>
            <person name="Ma J."/>
        </authorList>
    </citation>
    <scope>NUCLEOTIDE SEQUENCE [LARGE SCALE GENOMIC DNA]</scope>
    <source>
        <strain evidence="4">KCTC 42083</strain>
    </source>
</reference>
<dbReference type="InterPro" id="IPR012337">
    <property type="entry name" value="RNaseH-like_sf"/>
</dbReference>
<proteinExistence type="predicted"/>
<feature type="domain" description="Integrase catalytic" evidence="2">
    <location>
        <begin position="253"/>
        <end position="468"/>
    </location>
</feature>
<dbReference type="Gene3D" id="3.30.420.10">
    <property type="entry name" value="Ribonuclease H-like superfamily/Ribonuclease H"/>
    <property type="match status" value="1"/>
</dbReference>
<evidence type="ECO:0000259" key="2">
    <source>
        <dbReference type="PROSITE" id="PS50994"/>
    </source>
</evidence>
<sequence>MQGQLTELKEGQVFVRGDERFFVVAINRALNQVQLQNAHSEQREFVDLSQLYTAVAEGRLTYLQSNTGQSADAPIVALSDASLSELSKAEFTFRLRAVKEIERLLEQGHSACQVYEMCSQLVPEPSSVPVRCVSARTVRRWYAVYRRRGQQALLPGHSRKGRTKSVLTLTQEELIRKVVYDNSEKPYLSIKDLCIKTNQRLSVQEAVDCPAKPISYARVRDVVVRLPWTVRHAHKFNPKLRRAITSFGVESYKVQWPFERVEMDYCKLPIVALFGQGGKPVEVWAAVAIDVATGHLLAAEVFMRPPNGTDALQTFQRACFGLDEAEFERLGIKNRLQVTGAISEVVVDNGSEFRNSAFTQLTNLGTKVTFAPAYSPYRKPFVERGIGALKSFVSSLPGSTLNLADRSAADLEEGARQACITVDTLRDYINGFIFDDYALRTIGRHALTTCLLGETTGFTPTARMTATLASFTPAPPPSNEAFRLARMVRHERTLQKSGIEYETLPYSSPELHALYNEIGISTRSRLVPDKLEIFVDPLDVRTIHVVHPVSKQRLQAHLKYNLPYAMTLEHFKDVRDFARTKFKSETSEAITQAFRIRVMGAAEELERTVKVSRADKKARRSQATFLGTAQSALEQPALRQHRFESTASQEVLPQPPEMALELADITPVSRHRRPGK</sequence>
<name>A0A8H9ILQ0_9BURK</name>
<dbReference type="InterPro" id="IPR015378">
    <property type="entry name" value="Transposase-like_Mu_C"/>
</dbReference>
<dbReference type="RefSeq" id="WP_189393627.1">
    <property type="nucleotide sequence ID" value="NZ_BMZN01000005.1"/>
</dbReference>
<gene>
    <name evidence="3" type="ORF">GCM10010096_31600</name>
</gene>
<dbReference type="Proteomes" id="UP000608923">
    <property type="component" value="Unassembled WGS sequence"/>
</dbReference>
<dbReference type="PROSITE" id="PS50994">
    <property type="entry name" value="INTEGRASE"/>
    <property type="match status" value="1"/>
</dbReference>
<protein>
    <submittedName>
        <fullName evidence="3">Transposase</fullName>
    </submittedName>
</protein>
<dbReference type="GO" id="GO:0003676">
    <property type="term" value="F:nucleic acid binding"/>
    <property type="evidence" value="ECO:0007669"/>
    <property type="project" value="InterPro"/>
</dbReference>
<dbReference type="AlphaFoldDB" id="A0A8H9ILQ0"/>
<organism evidence="3 4">
    <name type="scientific">Alcaligenes pakistanensis</name>
    <dbReference type="NCBI Taxonomy" id="1482717"/>
    <lineage>
        <taxon>Bacteria</taxon>
        <taxon>Pseudomonadati</taxon>
        <taxon>Pseudomonadota</taxon>
        <taxon>Betaproteobacteria</taxon>
        <taxon>Burkholderiales</taxon>
        <taxon>Alcaligenaceae</taxon>
        <taxon>Alcaligenes</taxon>
    </lineage>
</organism>
<dbReference type="SUPFAM" id="SSF53098">
    <property type="entry name" value="Ribonuclease H-like"/>
    <property type="match status" value="1"/>
</dbReference>
<dbReference type="InterPro" id="IPR036397">
    <property type="entry name" value="RNaseH_sf"/>
</dbReference>
<dbReference type="Pfam" id="PF09299">
    <property type="entry name" value="Mu-transpos_C"/>
    <property type="match status" value="1"/>
</dbReference>
<dbReference type="EMBL" id="BMZN01000005">
    <property type="protein sequence ID" value="GHC56381.1"/>
    <property type="molecule type" value="Genomic_DNA"/>
</dbReference>
<feature type="region of interest" description="Disordered" evidence="1">
    <location>
        <begin position="636"/>
        <end position="676"/>
    </location>
</feature>